<keyword evidence="2" id="KW-1185">Reference proteome</keyword>
<reference evidence="1 2" key="1">
    <citation type="journal article" date="2014" name="Nat. Genet.">
        <title>Whole-genome sequence of a flatfish provides insights into ZW sex chromosome evolution and adaptation to a benthic lifestyle.</title>
        <authorList>
            <person name="Chen S."/>
            <person name="Zhang G."/>
            <person name="Shao C."/>
            <person name="Huang Q."/>
            <person name="Liu G."/>
            <person name="Zhang P."/>
            <person name="Song W."/>
            <person name="An N."/>
            <person name="Chalopin D."/>
            <person name="Volff J.N."/>
            <person name="Hong Y."/>
            <person name="Li Q."/>
            <person name="Sha Z."/>
            <person name="Zhou H."/>
            <person name="Xie M."/>
            <person name="Yu Q."/>
            <person name="Liu Y."/>
            <person name="Xiang H."/>
            <person name="Wang N."/>
            <person name="Wu K."/>
            <person name="Yang C."/>
            <person name="Zhou Q."/>
            <person name="Liao X."/>
            <person name="Yang L."/>
            <person name="Hu Q."/>
            <person name="Zhang J."/>
            <person name="Meng L."/>
            <person name="Jin L."/>
            <person name="Tian Y."/>
            <person name="Lian J."/>
            <person name="Yang J."/>
            <person name="Miao G."/>
            <person name="Liu S."/>
            <person name="Liang Z."/>
            <person name="Yan F."/>
            <person name="Li Y."/>
            <person name="Sun B."/>
            <person name="Zhang H."/>
            <person name="Zhang J."/>
            <person name="Zhu Y."/>
            <person name="Du M."/>
            <person name="Zhao Y."/>
            <person name="Schartl M."/>
            <person name="Tang Q."/>
            <person name="Wang J."/>
        </authorList>
    </citation>
    <scope>NUCLEOTIDE SEQUENCE</scope>
</reference>
<organism evidence="1 2">
    <name type="scientific">Cynoglossus semilaevis</name>
    <name type="common">Tongue sole</name>
    <dbReference type="NCBI Taxonomy" id="244447"/>
    <lineage>
        <taxon>Eukaryota</taxon>
        <taxon>Metazoa</taxon>
        <taxon>Chordata</taxon>
        <taxon>Craniata</taxon>
        <taxon>Vertebrata</taxon>
        <taxon>Euteleostomi</taxon>
        <taxon>Actinopterygii</taxon>
        <taxon>Neopterygii</taxon>
        <taxon>Teleostei</taxon>
        <taxon>Neoteleostei</taxon>
        <taxon>Acanthomorphata</taxon>
        <taxon>Carangaria</taxon>
        <taxon>Pleuronectiformes</taxon>
        <taxon>Pleuronectoidei</taxon>
        <taxon>Cynoglossidae</taxon>
        <taxon>Cynoglossinae</taxon>
        <taxon>Cynoglossus</taxon>
    </lineage>
</organism>
<proteinExistence type="predicted"/>
<dbReference type="InParanoid" id="A0A3P8WT37"/>
<name>A0A3P8WT37_CYNSE</name>
<reference evidence="1" key="2">
    <citation type="submission" date="2025-08" db="UniProtKB">
        <authorList>
            <consortium name="Ensembl"/>
        </authorList>
    </citation>
    <scope>IDENTIFICATION</scope>
</reference>
<evidence type="ECO:0000313" key="1">
    <source>
        <dbReference type="Ensembl" id="ENSCSEP00000029914.1"/>
    </source>
</evidence>
<evidence type="ECO:0000313" key="2">
    <source>
        <dbReference type="Proteomes" id="UP000265120"/>
    </source>
</evidence>
<accession>A0A3P8WT37</accession>
<protein>
    <submittedName>
        <fullName evidence="1">Uncharacterized protein</fullName>
    </submittedName>
</protein>
<dbReference type="Ensembl" id="ENSCSET00000030317.1">
    <property type="protein sequence ID" value="ENSCSEP00000029914.1"/>
    <property type="gene ID" value="ENSCSEG00000019181.1"/>
</dbReference>
<dbReference type="AlphaFoldDB" id="A0A3P8WT37"/>
<reference evidence="1" key="3">
    <citation type="submission" date="2025-09" db="UniProtKB">
        <authorList>
            <consortium name="Ensembl"/>
        </authorList>
    </citation>
    <scope>IDENTIFICATION</scope>
</reference>
<dbReference type="Proteomes" id="UP000265120">
    <property type="component" value="Chromosome 13"/>
</dbReference>
<sequence>SNLLDLNNATLINLFNQVPLTTAFGQEALEFSCSSQEETKVWRRRFDGSRGELWMILHSNKVTVSCRCAHTHVSIPDDVWYNYRILSTLTLQFNDLHSLSFYILTNKLQTLGFKVIKKIKNDSAISATDLEH</sequence>